<reference evidence="2" key="2">
    <citation type="submission" date="2015-01" db="EMBL/GenBank/DDBJ databases">
        <title>Evolutionary Origins and Diversification of the Mycorrhizal Mutualists.</title>
        <authorList>
            <consortium name="DOE Joint Genome Institute"/>
            <consortium name="Mycorrhizal Genomics Consortium"/>
            <person name="Kohler A."/>
            <person name="Kuo A."/>
            <person name="Nagy L.G."/>
            <person name="Floudas D."/>
            <person name="Copeland A."/>
            <person name="Barry K.W."/>
            <person name="Cichocki N."/>
            <person name="Veneault-Fourrey C."/>
            <person name="LaButti K."/>
            <person name="Lindquist E.A."/>
            <person name="Lipzen A."/>
            <person name="Lundell T."/>
            <person name="Morin E."/>
            <person name="Murat C."/>
            <person name="Riley R."/>
            <person name="Ohm R."/>
            <person name="Sun H."/>
            <person name="Tunlid A."/>
            <person name="Henrissat B."/>
            <person name="Grigoriev I.V."/>
            <person name="Hibbett D.S."/>
            <person name="Martin F."/>
        </authorList>
    </citation>
    <scope>NUCLEOTIDE SEQUENCE [LARGE SCALE GENOMIC DNA]</scope>
    <source>
        <strain evidence="2">F 1598</strain>
    </source>
</reference>
<dbReference type="AlphaFoldDB" id="A0A0C3AVR1"/>
<dbReference type="Proteomes" id="UP000054166">
    <property type="component" value="Unassembled WGS sequence"/>
</dbReference>
<protein>
    <submittedName>
        <fullName evidence="1">Uncharacterized protein</fullName>
    </submittedName>
</protein>
<reference evidence="1 2" key="1">
    <citation type="submission" date="2014-04" db="EMBL/GenBank/DDBJ databases">
        <authorList>
            <consortium name="DOE Joint Genome Institute"/>
            <person name="Kuo A."/>
            <person name="Tarkka M."/>
            <person name="Buscot F."/>
            <person name="Kohler A."/>
            <person name="Nagy L.G."/>
            <person name="Floudas D."/>
            <person name="Copeland A."/>
            <person name="Barry K.W."/>
            <person name="Cichocki N."/>
            <person name="Veneault-Fourrey C."/>
            <person name="LaButti K."/>
            <person name="Lindquist E.A."/>
            <person name="Lipzen A."/>
            <person name="Lundell T."/>
            <person name="Morin E."/>
            <person name="Murat C."/>
            <person name="Sun H."/>
            <person name="Tunlid A."/>
            <person name="Henrissat B."/>
            <person name="Grigoriev I.V."/>
            <person name="Hibbett D.S."/>
            <person name="Martin F."/>
            <person name="Nordberg H.P."/>
            <person name="Cantor M.N."/>
            <person name="Hua S.X."/>
        </authorList>
    </citation>
    <scope>NUCLEOTIDE SEQUENCE [LARGE SCALE GENOMIC DNA]</scope>
    <source>
        <strain evidence="1 2">F 1598</strain>
    </source>
</reference>
<evidence type="ECO:0000313" key="1">
    <source>
        <dbReference type="EMBL" id="KIM78078.1"/>
    </source>
</evidence>
<accession>A0A0C3AVR1</accession>
<name>A0A0C3AVR1_PILCF</name>
<dbReference type="InParanoid" id="A0A0C3AVR1"/>
<proteinExistence type="predicted"/>
<dbReference type="EMBL" id="KN833019">
    <property type="protein sequence ID" value="KIM78078.1"/>
    <property type="molecule type" value="Genomic_DNA"/>
</dbReference>
<sequence>MQAVSQQTQSQVYPVPFPSRFTAIPRRTNLAIRSVYWMSALHVVMVIQGVRNSYFVATGDRLVGLQYYEPVLHTRQCCCLSRVFRHCTQNAKGLVSTLLNYRRVWFSSIPPLL</sequence>
<gene>
    <name evidence="1" type="ORF">PILCRDRAFT_824789</name>
</gene>
<organism evidence="1 2">
    <name type="scientific">Piloderma croceum (strain F 1598)</name>
    <dbReference type="NCBI Taxonomy" id="765440"/>
    <lineage>
        <taxon>Eukaryota</taxon>
        <taxon>Fungi</taxon>
        <taxon>Dikarya</taxon>
        <taxon>Basidiomycota</taxon>
        <taxon>Agaricomycotina</taxon>
        <taxon>Agaricomycetes</taxon>
        <taxon>Agaricomycetidae</taxon>
        <taxon>Atheliales</taxon>
        <taxon>Atheliaceae</taxon>
        <taxon>Piloderma</taxon>
    </lineage>
</organism>
<keyword evidence="2" id="KW-1185">Reference proteome</keyword>
<evidence type="ECO:0000313" key="2">
    <source>
        <dbReference type="Proteomes" id="UP000054166"/>
    </source>
</evidence>
<feature type="non-terminal residue" evidence="1">
    <location>
        <position position="113"/>
    </location>
</feature>
<dbReference type="HOGENOM" id="CLU_2139455_0_0_1"/>